<accession>A0A346NBA4</accession>
<evidence type="ECO:0000313" key="2">
    <source>
        <dbReference type="EMBL" id="AXQ78425.1"/>
    </source>
</evidence>
<name>A0A346NBA4_9STRE</name>
<gene>
    <name evidence="1" type="ORF">DDV21_004010</name>
    <name evidence="2" type="ORF">DDV21_004700</name>
    <name evidence="3" type="ORF">DDV22_11145</name>
    <name evidence="4" type="ORF">DDV23_11140</name>
</gene>
<dbReference type="OrthoDB" id="10002455at2"/>
<reference evidence="5" key="3">
    <citation type="submission" date="2018-08" db="EMBL/GenBank/DDBJ databases">
        <title>Streptococcus chenjunshii sp. nov., isolated from stools sample of the Tibetan antelope in the Qinghai-Tibet plateau, China.</title>
        <authorList>
            <person name="Tian Z."/>
        </authorList>
    </citation>
    <scope>NUCLEOTIDE SEQUENCE [LARGE SCALE GENOMIC DNA]</scope>
    <source>
        <strain evidence="5">Z15</strain>
    </source>
</reference>
<dbReference type="EMBL" id="QVQY01000071">
    <property type="protein sequence ID" value="RFU49965.1"/>
    <property type="molecule type" value="Genomic_DNA"/>
</dbReference>
<reference evidence="1" key="4">
    <citation type="journal article" date="2019" name="Int. J. Syst. Evol. Microbiol.">
        <title>Streptococcus chenjunshii sp. nov. isolated from feces of Tibetan antelopes.</title>
        <authorList>
            <person name="Tian Z."/>
            <person name="Lu S."/>
            <person name="Jin D."/>
            <person name="Yang J."/>
            <person name="Pu J."/>
            <person name="Lai X.H."/>
            <person name="Bai X.N."/>
            <person name="Wu X.M."/>
            <person name="Li J."/>
            <person name="Wang S."/>
            <person name="Xu J."/>
        </authorList>
    </citation>
    <scope>NUCLEOTIDE SEQUENCE</scope>
    <source>
        <strain evidence="1">Z15</strain>
    </source>
</reference>
<dbReference type="EMBL" id="QVQZ01000068">
    <property type="protein sequence ID" value="RFU52161.1"/>
    <property type="molecule type" value="Genomic_DNA"/>
</dbReference>
<reference evidence="4 6" key="2">
    <citation type="submission" date="2018-08" db="EMBL/GenBank/DDBJ databases">
        <title>Draft genome of Streptococcus sp. nov. Z1.</title>
        <authorList>
            <person name="Tian Z."/>
        </authorList>
    </citation>
    <scope>NUCLEOTIDE SEQUENCE [LARGE SCALE GENOMIC DNA]</scope>
    <source>
        <strain evidence="4">Z1</strain>
        <strain evidence="6">Z1(2018)</strain>
    </source>
</reference>
<dbReference type="RefSeq" id="WP_116879165.1">
    <property type="nucleotide sequence ID" value="NZ_CP031733.1"/>
</dbReference>
<dbReference type="InterPro" id="IPR021477">
    <property type="entry name" value="TVIIS_effector_SACOL2603_fam"/>
</dbReference>
<dbReference type="InterPro" id="IPR036689">
    <property type="entry name" value="ESAT-6-like_sf"/>
</dbReference>
<dbReference type="Proteomes" id="UP000264056">
    <property type="component" value="Unassembled WGS sequence"/>
</dbReference>
<organism evidence="1 5">
    <name type="scientific">Streptococcus chenjunshii</name>
    <dbReference type="NCBI Taxonomy" id="2173853"/>
    <lineage>
        <taxon>Bacteria</taxon>
        <taxon>Bacillati</taxon>
        <taxon>Bacillota</taxon>
        <taxon>Bacilli</taxon>
        <taxon>Lactobacillales</taxon>
        <taxon>Streptococcaceae</taxon>
        <taxon>Streptococcus</taxon>
    </lineage>
</organism>
<dbReference type="AlphaFoldDB" id="A0A346NBA4"/>
<evidence type="ECO:0000313" key="1">
    <source>
        <dbReference type="EMBL" id="AXQ78299.1"/>
    </source>
</evidence>
<proteinExistence type="predicted"/>
<dbReference type="NCBIfam" id="TIGR04197">
    <property type="entry name" value="T7SS_SACOL2603"/>
    <property type="match status" value="1"/>
</dbReference>
<evidence type="ECO:0000313" key="3">
    <source>
        <dbReference type="EMBL" id="RFU49965.1"/>
    </source>
</evidence>
<dbReference type="EMBL" id="CP031733">
    <property type="protein sequence ID" value="AXQ78299.1"/>
    <property type="molecule type" value="Genomic_DNA"/>
</dbReference>
<dbReference type="Proteomes" id="UP000246115">
    <property type="component" value="Chromosome"/>
</dbReference>
<reference evidence="3 7" key="1">
    <citation type="submission" date="2018-08" db="EMBL/GenBank/DDBJ databases">
        <title>Draft genome of Streptococcus sp .nov. Z2.</title>
        <authorList>
            <person name="Tian Z."/>
        </authorList>
    </citation>
    <scope>NUCLEOTIDE SEQUENCE [LARGE SCALE GENOMIC DNA]</scope>
    <source>
        <strain evidence="3 7">Z2</strain>
    </source>
</reference>
<dbReference type="Proteomes" id="UP000262901">
    <property type="component" value="Unassembled WGS sequence"/>
</dbReference>
<keyword evidence="7" id="KW-1185">Reference proteome</keyword>
<dbReference type="KEGG" id="schj:DDV21_004010"/>
<dbReference type="KEGG" id="schj:DDV21_004700"/>
<sequence>MSTAIKSSSDSAQVHATAFQNATSSLGSLQQSSKDEQTTVTGNSLAHQAIDKILTAALDLSTVMADLSANINSAAAEFEAADQAAAQMISKKG</sequence>
<evidence type="ECO:0000313" key="7">
    <source>
        <dbReference type="Proteomes" id="UP000264056"/>
    </source>
</evidence>
<evidence type="ECO:0000313" key="6">
    <source>
        <dbReference type="Proteomes" id="UP000262901"/>
    </source>
</evidence>
<dbReference type="SUPFAM" id="SSF140453">
    <property type="entry name" value="EsxAB dimer-like"/>
    <property type="match status" value="1"/>
</dbReference>
<dbReference type="EMBL" id="CP031733">
    <property type="protein sequence ID" value="AXQ78425.1"/>
    <property type="molecule type" value="Genomic_DNA"/>
</dbReference>
<evidence type="ECO:0000313" key="4">
    <source>
        <dbReference type="EMBL" id="RFU52161.1"/>
    </source>
</evidence>
<protein>
    <submittedName>
        <fullName evidence="1">TIGR04197 family type VII secretion effector</fullName>
    </submittedName>
</protein>
<accession>A0A372KIP2</accession>
<evidence type="ECO:0000313" key="5">
    <source>
        <dbReference type="Proteomes" id="UP000246115"/>
    </source>
</evidence>